<organism evidence="1">
    <name type="scientific">marine metagenome</name>
    <dbReference type="NCBI Taxonomy" id="408172"/>
    <lineage>
        <taxon>unclassified sequences</taxon>
        <taxon>metagenomes</taxon>
        <taxon>ecological metagenomes</taxon>
    </lineage>
</organism>
<dbReference type="EMBL" id="UINC01033154">
    <property type="protein sequence ID" value="SVB21980.1"/>
    <property type="molecule type" value="Genomic_DNA"/>
</dbReference>
<protein>
    <submittedName>
        <fullName evidence="1">Uncharacterized protein</fullName>
    </submittedName>
</protein>
<gene>
    <name evidence="1" type="ORF">METZ01_LOCUS174834</name>
</gene>
<dbReference type="AlphaFoldDB" id="A0A382C7F0"/>
<evidence type="ECO:0000313" key="1">
    <source>
        <dbReference type="EMBL" id="SVB21980.1"/>
    </source>
</evidence>
<proteinExistence type="predicted"/>
<sequence>MCKHKTHRLLKLMGDTFDKGAGVA</sequence>
<accession>A0A382C7F0</accession>
<name>A0A382C7F0_9ZZZZ</name>
<reference evidence="1" key="1">
    <citation type="submission" date="2018-05" db="EMBL/GenBank/DDBJ databases">
        <authorList>
            <person name="Lanie J.A."/>
            <person name="Ng W.-L."/>
            <person name="Kazmierczak K.M."/>
            <person name="Andrzejewski T.M."/>
            <person name="Davidsen T.M."/>
            <person name="Wayne K.J."/>
            <person name="Tettelin H."/>
            <person name="Glass J.I."/>
            <person name="Rusch D."/>
            <person name="Podicherti R."/>
            <person name="Tsui H.-C.T."/>
            <person name="Winkler M.E."/>
        </authorList>
    </citation>
    <scope>NUCLEOTIDE SEQUENCE</scope>
</reference>